<protein>
    <submittedName>
        <fullName evidence="1">Uncharacterized protein</fullName>
    </submittedName>
</protein>
<name>A0A382DW70_9ZZZZ</name>
<dbReference type="AlphaFoldDB" id="A0A382DW70"/>
<reference evidence="1" key="1">
    <citation type="submission" date="2018-05" db="EMBL/GenBank/DDBJ databases">
        <authorList>
            <person name="Lanie J.A."/>
            <person name="Ng W.-L."/>
            <person name="Kazmierczak K.M."/>
            <person name="Andrzejewski T.M."/>
            <person name="Davidsen T.M."/>
            <person name="Wayne K.J."/>
            <person name="Tettelin H."/>
            <person name="Glass J.I."/>
            <person name="Rusch D."/>
            <person name="Podicherti R."/>
            <person name="Tsui H.-C.T."/>
            <person name="Winkler M.E."/>
        </authorList>
    </citation>
    <scope>NUCLEOTIDE SEQUENCE</scope>
</reference>
<dbReference type="EMBL" id="UINC01041216">
    <property type="protein sequence ID" value="SVB42174.1"/>
    <property type="molecule type" value="Genomic_DNA"/>
</dbReference>
<sequence length="46" mass="5238">MPKVWSKKNNFHALSRQLIGRRDTSDCYSGLLSVNVCVHPISHRVS</sequence>
<organism evidence="1">
    <name type="scientific">marine metagenome</name>
    <dbReference type="NCBI Taxonomy" id="408172"/>
    <lineage>
        <taxon>unclassified sequences</taxon>
        <taxon>metagenomes</taxon>
        <taxon>ecological metagenomes</taxon>
    </lineage>
</organism>
<proteinExistence type="predicted"/>
<feature type="non-terminal residue" evidence="1">
    <location>
        <position position="46"/>
    </location>
</feature>
<gene>
    <name evidence="1" type="ORF">METZ01_LOCUS195028</name>
</gene>
<accession>A0A382DW70</accession>
<evidence type="ECO:0000313" key="1">
    <source>
        <dbReference type="EMBL" id="SVB42174.1"/>
    </source>
</evidence>